<dbReference type="PANTHER" id="PTHR11412:SF136">
    <property type="entry name" value="CD109 ANTIGEN"/>
    <property type="match status" value="1"/>
</dbReference>
<dbReference type="SMART" id="SM01359">
    <property type="entry name" value="A2M_N_2"/>
    <property type="match status" value="1"/>
</dbReference>
<evidence type="ECO:0000256" key="7">
    <source>
        <dbReference type="ARBA" id="ARBA00023180"/>
    </source>
</evidence>
<dbReference type="SMART" id="SM01361">
    <property type="entry name" value="A2M_recep"/>
    <property type="match status" value="1"/>
</dbReference>
<name>A0A6J8CR51_MYTCO</name>
<dbReference type="SMART" id="SM01360">
    <property type="entry name" value="A2M"/>
    <property type="match status" value="1"/>
</dbReference>
<evidence type="ECO:0000256" key="1">
    <source>
        <dbReference type="ARBA" id="ARBA00010952"/>
    </source>
</evidence>
<dbReference type="InterPro" id="IPR008930">
    <property type="entry name" value="Terpenoid_cyclase/PrenylTrfase"/>
</dbReference>
<protein>
    <submittedName>
        <fullName evidence="13">CD109</fullName>
    </submittedName>
</protein>
<evidence type="ECO:0000256" key="3">
    <source>
        <dbReference type="ARBA" id="ARBA00022729"/>
    </source>
</evidence>
<keyword evidence="6" id="KW-1015">Disulfide bond</keyword>
<feature type="compositionally biased region" description="Polar residues" evidence="8">
    <location>
        <begin position="770"/>
        <end position="787"/>
    </location>
</feature>
<keyword evidence="14" id="KW-1185">Reference proteome</keyword>
<dbReference type="SMART" id="SM01419">
    <property type="entry name" value="Thiol-ester_cl"/>
    <property type="match status" value="1"/>
</dbReference>
<feature type="domain" description="Alpha-2-macroglobulin bait region" evidence="10">
    <location>
        <begin position="450"/>
        <end position="586"/>
    </location>
</feature>
<keyword evidence="3 9" id="KW-0732">Signal</keyword>
<accession>A0A6J8CR51</accession>
<dbReference type="SUPFAM" id="SSF49410">
    <property type="entry name" value="Alpha-macroglobulin receptor domain"/>
    <property type="match status" value="1"/>
</dbReference>
<dbReference type="GO" id="GO:0005615">
    <property type="term" value="C:extracellular space"/>
    <property type="evidence" value="ECO:0007669"/>
    <property type="project" value="InterPro"/>
</dbReference>
<dbReference type="InterPro" id="IPR014756">
    <property type="entry name" value="Ig_E-set"/>
</dbReference>
<reference evidence="13 14" key="1">
    <citation type="submission" date="2020-06" db="EMBL/GenBank/DDBJ databases">
        <authorList>
            <person name="Li R."/>
            <person name="Bekaert M."/>
        </authorList>
    </citation>
    <scope>NUCLEOTIDE SEQUENCE [LARGE SCALE GENOMIC DNA]</scope>
    <source>
        <strain evidence="14">wild</strain>
    </source>
</reference>
<dbReference type="Gene3D" id="6.20.50.160">
    <property type="match status" value="1"/>
</dbReference>
<dbReference type="Gene3D" id="2.60.40.690">
    <property type="entry name" value="Alpha-macroglobulin, receptor-binding domain"/>
    <property type="match status" value="1"/>
</dbReference>
<dbReference type="Gene3D" id="1.50.10.20">
    <property type="match status" value="1"/>
</dbReference>
<dbReference type="SUPFAM" id="SSF48239">
    <property type="entry name" value="Terpenoid cyclases/Protein prenyltransferases"/>
    <property type="match status" value="1"/>
</dbReference>
<dbReference type="Gene3D" id="2.60.40.10">
    <property type="entry name" value="Immunoglobulins"/>
    <property type="match status" value="2"/>
</dbReference>
<feature type="region of interest" description="Disordered" evidence="8">
    <location>
        <begin position="687"/>
        <end position="709"/>
    </location>
</feature>
<dbReference type="Gene3D" id="2.60.40.1930">
    <property type="match status" value="2"/>
</dbReference>
<dbReference type="Pfam" id="PF07677">
    <property type="entry name" value="A2M_recep"/>
    <property type="match status" value="1"/>
</dbReference>
<evidence type="ECO:0000259" key="11">
    <source>
        <dbReference type="SMART" id="SM01360"/>
    </source>
</evidence>
<dbReference type="SUPFAM" id="SSF81296">
    <property type="entry name" value="E set domains"/>
    <property type="match status" value="1"/>
</dbReference>
<keyword evidence="7" id="KW-0325">Glycoprotein</keyword>
<dbReference type="FunFam" id="2.60.40.1930:FF:000001">
    <property type="entry name" value="CD109 isoform 3"/>
    <property type="match status" value="1"/>
</dbReference>
<dbReference type="Gene3D" id="2.20.130.20">
    <property type="match status" value="1"/>
</dbReference>
<feature type="domain" description="Alpha-2-macroglobulin" evidence="11">
    <location>
        <begin position="798"/>
        <end position="888"/>
    </location>
</feature>
<evidence type="ECO:0000259" key="12">
    <source>
        <dbReference type="SMART" id="SM01361"/>
    </source>
</evidence>
<dbReference type="Pfam" id="PF07678">
    <property type="entry name" value="TED_complement"/>
    <property type="match status" value="1"/>
</dbReference>
<dbReference type="InterPro" id="IPR001599">
    <property type="entry name" value="Macroglobln_a2"/>
</dbReference>
<evidence type="ECO:0000256" key="8">
    <source>
        <dbReference type="SAM" id="MobiDB-lite"/>
    </source>
</evidence>
<dbReference type="OrthoDB" id="9998011at2759"/>
<keyword evidence="4" id="KW-0722">Serine protease inhibitor</keyword>
<proteinExistence type="inferred from homology"/>
<feature type="region of interest" description="Disordered" evidence="8">
    <location>
        <begin position="770"/>
        <end position="793"/>
    </location>
</feature>
<dbReference type="InterPro" id="IPR011625">
    <property type="entry name" value="A2M_N_BRD"/>
</dbReference>
<feature type="chain" id="PRO_5026982002" evidence="9">
    <location>
        <begin position="18"/>
        <end position="1536"/>
    </location>
</feature>
<dbReference type="Pfam" id="PF00207">
    <property type="entry name" value="A2M"/>
    <property type="match status" value="1"/>
</dbReference>
<dbReference type="EMBL" id="CACVKT020005675">
    <property type="protein sequence ID" value="CAC5397372.1"/>
    <property type="molecule type" value="Genomic_DNA"/>
</dbReference>
<dbReference type="InterPro" id="IPR050473">
    <property type="entry name" value="A2M/Complement_sys"/>
</dbReference>
<organism evidence="13 14">
    <name type="scientific">Mytilus coruscus</name>
    <name type="common">Sea mussel</name>
    <dbReference type="NCBI Taxonomy" id="42192"/>
    <lineage>
        <taxon>Eukaryota</taxon>
        <taxon>Metazoa</taxon>
        <taxon>Spiralia</taxon>
        <taxon>Lophotrochozoa</taxon>
        <taxon>Mollusca</taxon>
        <taxon>Bivalvia</taxon>
        <taxon>Autobranchia</taxon>
        <taxon>Pteriomorphia</taxon>
        <taxon>Mytilida</taxon>
        <taxon>Mytiloidea</taxon>
        <taxon>Mytilidae</taxon>
        <taxon>Mytilinae</taxon>
        <taxon>Mytilus</taxon>
    </lineage>
</organism>
<evidence type="ECO:0000256" key="9">
    <source>
        <dbReference type="SAM" id="SignalP"/>
    </source>
</evidence>
<dbReference type="Pfam" id="PF17791">
    <property type="entry name" value="MG3"/>
    <property type="match status" value="1"/>
</dbReference>
<dbReference type="InterPro" id="IPR041555">
    <property type="entry name" value="MG3"/>
</dbReference>
<dbReference type="Gene3D" id="2.60.120.1540">
    <property type="match status" value="1"/>
</dbReference>
<dbReference type="InterPro" id="IPR047565">
    <property type="entry name" value="Alpha-macroglob_thiol-ester_cl"/>
</dbReference>
<gene>
    <name evidence="13" type="ORF">MCOR_31811</name>
</gene>
<evidence type="ECO:0000313" key="14">
    <source>
        <dbReference type="Proteomes" id="UP000507470"/>
    </source>
</evidence>
<dbReference type="InterPro" id="IPR013783">
    <property type="entry name" value="Ig-like_fold"/>
</dbReference>
<dbReference type="Pfam" id="PF01835">
    <property type="entry name" value="MG2"/>
    <property type="match status" value="1"/>
</dbReference>
<dbReference type="InterPro" id="IPR036595">
    <property type="entry name" value="A-macroglobulin_rcpt-bd_sf"/>
</dbReference>
<evidence type="ECO:0000256" key="2">
    <source>
        <dbReference type="ARBA" id="ARBA00022690"/>
    </source>
</evidence>
<evidence type="ECO:0000256" key="6">
    <source>
        <dbReference type="ARBA" id="ARBA00023157"/>
    </source>
</evidence>
<dbReference type="InterPro" id="IPR009048">
    <property type="entry name" value="A-macroglobulin_rcpt-bd"/>
</dbReference>
<comment type="similarity">
    <text evidence="1">Belongs to the protease inhibitor I39 (alpha-2-macroglobulin) family.</text>
</comment>
<dbReference type="InterPro" id="IPR002890">
    <property type="entry name" value="MG2"/>
</dbReference>
<feature type="signal peptide" evidence="9">
    <location>
        <begin position="1"/>
        <end position="17"/>
    </location>
</feature>
<dbReference type="PANTHER" id="PTHR11412">
    <property type="entry name" value="MACROGLOBULIN / COMPLEMENT"/>
    <property type="match status" value="1"/>
</dbReference>
<evidence type="ECO:0000313" key="13">
    <source>
        <dbReference type="EMBL" id="CAC5397372.1"/>
    </source>
</evidence>
<evidence type="ECO:0000256" key="4">
    <source>
        <dbReference type="ARBA" id="ARBA00022900"/>
    </source>
</evidence>
<evidence type="ECO:0000259" key="10">
    <source>
        <dbReference type="SMART" id="SM01359"/>
    </source>
</evidence>
<dbReference type="GO" id="GO:0004867">
    <property type="term" value="F:serine-type endopeptidase inhibitor activity"/>
    <property type="evidence" value="ECO:0007669"/>
    <property type="project" value="UniProtKB-KW"/>
</dbReference>
<dbReference type="Pfam" id="PF07703">
    <property type="entry name" value="A2M_BRD"/>
    <property type="match status" value="1"/>
</dbReference>
<sequence length="1536" mass="172479">MNLTVLLLLFLPMYCRSQNCTYMVTVPKVTRIGIDLDVAITIFVKVPQKLNIVTLFKTSSSKTVAGASRIFRGKPGKPEFIKLKIPDNTVPTSGYQLHIISTGSLVFHKTFYNIRIDGKNSSLFIQTDRPVYRPSDKVQFRVFGLKPSLKVVEHPLDVVIFDTLGNRVKQYLKVTDDFGVFGGFLQLSSVTKLGDWQIQVSQAGSKETKKFAVEEYELPKFEVKVSLLDVPIKEDNDFVIRVTAVYTFGKPVEGIAVIQIKSTSSRVQDIYLERNIKVTFHKRYLSGTRYQDIYLERNIKIHGKVDIRISTWDLYPQFGEYFRIFAKVNETVTGKEANDTEDFQFQTNPWKATFSPGIPSTFKPGLSYTIIVKIGNADGSRIRQSKEKAKLIISYEYSIKDVSFNKNGVVIQQVSFPVIANRGRIYVIYKKKYLTTKYISKATSPSSNYLQIKTKSGVTVQPGSNLHIVIQITERIHYCNYQIFAKGSLVDSGLFKMKMRYSRKHKVSITYDMTPTAKMIVYYVRADGEIVADAVTFSVQDVLKNKVTLKFDKNMAEPADRVVLHVTADPGSLVNVLAVDKSILLLRSANDITAADVLSELKEYDYTYSPSLSNWETLTTIPDNGRDSNAVFSNSGMYVLTDCNLVGSPPQRNRVTAPKRFGRTTTQSQTSVMMMTQAMTTVPMGVSATPSALGDSETSTPSLTEPQRKRSKFPETWLWLNTTTSNVTFFKAQRSRVTAPPRRFGRRTTTQSGTTLVMMTETRTTVIMSETANPSASDDSSTPSLTEPQRKRSKFPETWLWMNTTTSENGHASIETIVPDTITQWITSSFAVNKKTGFGVSANANITTFQRFFIRLELPYSVIRGEILILQTTVFNYMEEDLNVHVSLSKNENISFADNDGNPIFSPGKDGQRSILDGGYPTVLVPKDTVRSVYFPIIPVRIGTSLIDVTARTITVADAVQRQLLVKPEGIKQNYNIPIPIDLSNERYYSTEVDVTFPPNVINDSQFIKVSVIGDIIGKTLSGIEDLLQMSYGCGEQNLVRFVPNVFVSAYLNVTGRLTDDIVAKIDKFLTAGYQRQLSYARHDGSFSAFGNSDRQGSTWLTSFVLKSFAQAAESTYIDPEVIRKATYFLLRRQTSSGEFKEYGTVYSKALQGGSASSSASLTAYVIIAFEEAKSQNQIPSHMVNEVNSSIRRGTLHITKSLEQHQNVSSNYLYELIICTYALTLTKTPLSDALLKQIEIMANTTSGEKFWQLSDMEAASIQPYSHWKPPHTQVRALDIEITSYVLLIYNLKNDTANGMKVVKWLNKQRNPFGGFISTQETVITLQAITGLAEKVYTRRFSASLIVTGDEGSVHRFNVGNSNSLVLQMGDMPISTRRVGVEARGFGFTMVEVSVFFNVPAELRKPAFSLDIKILNDSVLGFMLQICFSWLRGKKSTMGYIEITKPTGMETDIGSLNTSRTYGLYKKKEITADQLNLYFDWITSKEMCIDININRVSLVAKQKPVPCRISEYYEQSNEFVNNGCLWINQLSIKEGEF</sequence>
<dbReference type="Gene3D" id="2.60.40.1940">
    <property type="match status" value="1"/>
</dbReference>
<dbReference type="InterPro" id="IPR011626">
    <property type="entry name" value="Alpha-macroglobulin_TED"/>
</dbReference>
<evidence type="ECO:0000256" key="5">
    <source>
        <dbReference type="ARBA" id="ARBA00022966"/>
    </source>
</evidence>
<dbReference type="Proteomes" id="UP000507470">
    <property type="component" value="Unassembled WGS sequence"/>
</dbReference>
<feature type="domain" description="Alpha-macroglobulin receptor-binding" evidence="12">
    <location>
        <begin position="1435"/>
        <end position="1522"/>
    </location>
</feature>
<keyword evidence="5" id="KW-0882">Thioester bond</keyword>
<feature type="compositionally biased region" description="Polar residues" evidence="8">
    <location>
        <begin position="696"/>
        <end position="705"/>
    </location>
</feature>
<keyword evidence="2" id="KW-0646">Protease inhibitor</keyword>